<dbReference type="Gene3D" id="3.30.2410.10">
    <property type="entry name" value="Hect, E3 ligase catalytic domain"/>
    <property type="match status" value="1"/>
</dbReference>
<dbReference type="Gene3D" id="3.30.2160.10">
    <property type="entry name" value="Hect, E3 ligase catalytic domain"/>
    <property type="match status" value="1"/>
</dbReference>
<dbReference type="Gene3D" id="3.90.1750.10">
    <property type="entry name" value="Hect, E3 ligase catalytic domains"/>
    <property type="match status" value="1"/>
</dbReference>
<gene>
    <name evidence="8" type="ORF">WICANDRAFT_23781</name>
</gene>
<dbReference type="Proteomes" id="UP000094112">
    <property type="component" value="Unassembled WGS sequence"/>
</dbReference>
<dbReference type="PANTHER" id="PTHR45700">
    <property type="entry name" value="UBIQUITIN-PROTEIN LIGASE E3C"/>
    <property type="match status" value="1"/>
</dbReference>
<feature type="region of interest" description="Disordered" evidence="6">
    <location>
        <begin position="272"/>
        <end position="310"/>
    </location>
</feature>
<keyword evidence="9" id="KW-1185">Reference proteome</keyword>
<dbReference type="GO" id="GO:0061630">
    <property type="term" value="F:ubiquitin protein ligase activity"/>
    <property type="evidence" value="ECO:0007669"/>
    <property type="project" value="UniProtKB-EC"/>
</dbReference>
<feature type="compositionally biased region" description="Low complexity" evidence="6">
    <location>
        <begin position="281"/>
        <end position="299"/>
    </location>
</feature>
<dbReference type="SMART" id="SM00119">
    <property type="entry name" value="HECTc"/>
    <property type="match status" value="1"/>
</dbReference>
<evidence type="ECO:0000256" key="6">
    <source>
        <dbReference type="SAM" id="MobiDB-lite"/>
    </source>
</evidence>
<dbReference type="CDD" id="cd00078">
    <property type="entry name" value="HECTc"/>
    <property type="match status" value="1"/>
</dbReference>
<evidence type="ECO:0000256" key="2">
    <source>
        <dbReference type="ARBA" id="ARBA00012485"/>
    </source>
</evidence>
<dbReference type="InterPro" id="IPR000569">
    <property type="entry name" value="HECT_dom"/>
</dbReference>
<keyword evidence="4 5" id="KW-0833">Ubl conjugation pathway</keyword>
<dbReference type="EC" id="2.3.2.26" evidence="2"/>
<dbReference type="SUPFAM" id="SSF56204">
    <property type="entry name" value="Hect, E3 ligase catalytic domain"/>
    <property type="match status" value="1"/>
</dbReference>
<reference evidence="8 9" key="1">
    <citation type="journal article" date="2016" name="Proc. Natl. Acad. Sci. U.S.A.">
        <title>Comparative genomics of biotechnologically important yeasts.</title>
        <authorList>
            <person name="Riley R."/>
            <person name="Haridas S."/>
            <person name="Wolfe K.H."/>
            <person name="Lopes M.R."/>
            <person name="Hittinger C.T."/>
            <person name="Goeker M."/>
            <person name="Salamov A.A."/>
            <person name="Wisecaver J.H."/>
            <person name="Long T.M."/>
            <person name="Calvey C.H."/>
            <person name="Aerts A.L."/>
            <person name="Barry K.W."/>
            <person name="Choi C."/>
            <person name="Clum A."/>
            <person name="Coughlan A.Y."/>
            <person name="Deshpande S."/>
            <person name="Douglass A.P."/>
            <person name="Hanson S.J."/>
            <person name="Klenk H.-P."/>
            <person name="LaButti K.M."/>
            <person name="Lapidus A."/>
            <person name="Lindquist E.A."/>
            <person name="Lipzen A.M."/>
            <person name="Meier-Kolthoff J.P."/>
            <person name="Ohm R.A."/>
            <person name="Otillar R.P."/>
            <person name="Pangilinan J.L."/>
            <person name="Peng Y."/>
            <person name="Rokas A."/>
            <person name="Rosa C.A."/>
            <person name="Scheuner C."/>
            <person name="Sibirny A.A."/>
            <person name="Slot J.C."/>
            <person name="Stielow J.B."/>
            <person name="Sun H."/>
            <person name="Kurtzman C.P."/>
            <person name="Blackwell M."/>
            <person name="Grigoriev I.V."/>
            <person name="Jeffries T.W."/>
        </authorList>
    </citation>
    <scope>NUCLEOTIDE SEQUENCE [LARGE SCALE GENOMIC DNA]</scope>
    <source>
        <strain evidence="9">ATCC 58044 / CBS 1984 / NCYC 433 / NRRL Y-366-8</strain>
    </source>
</reference>
<dbReference type="GO" id="GO:0031499">
    <property type="term" value="C:TRAMP complex"/>
    <property type="evidence" value="ECO:0007669"/>
    <property type="project" value="EnsemblFungi"/>
</dbReference>
<feature type="non-terminal residue" evidence="8">
    <location>
        <position position="1"/>
    </location>
</feature>
<dbReference type="GO" id="GO:0000209">
    <property type="term" value="P:protein polyubiquitination"/>
    <property type="evidence" value="ECO:0007669"/>
    <property type="project" value="InterPro"/>
</dbReference>
<evidence type="ECO:0000256" key="5">
    <source>
        <dbReference type="PROSITE-ProRule" id="PRU00104"/>
    </source>
</evidence>
<dbReference type="PROSITE" id="PS50237">
    <property type="entry name" value="HECT"/>
    <property type="match status" value="1"/>
</dbReference>
<dbReference type="EMBL" id="KV454213">
    <property type="protein sequence ID" value="ODQ57730.1"/>
    <property type="molecule type" value="Genomic_DNA"/>
</dbReference>
<accession>A0A1E3NXL5</accession>
<evidence type="ECO:0000256" key="4">
    <source>
        <dbReference type="ARBA" id="ARBA00022786"/>
    </source>
</evidence>
<comment type="catalytic activity">
    <reaction evidence="1">
        <text>S-ubiquitinyl-[E2 ubiquitin-conjugating enzyme]-L-cysteine + [acceptor protein]-L-lysine = [E2 ubiquitin-conjugating enzyme]-L-cysteine + N(6)-ubiquitinyl-[acceptor protein]-L-lysine.</text>
        <dbReference type="EC" id="2.3.2.26"/>
    </reaction>
</comment>
<dbReference type="RefSeq" id="XP_019036937.1">
    <property type="nucleotide sequence ID" value="XM_019181002.2"/>
</dbReference>
<evidence type="ECO:0000256" key="1">
    <source>
        <dbReference type="ARBA" id="ARBA00000885"/>
    </source>
</evidence>
<evidence type="ECO:0000259" key="7">
    <source>
        <dbReference type="PROSITE" id="PS50237"/>
    </source>
</evidence>
<feature type="domain" description="HECT" evidence="7">
    <location>
        <begin position="464"/>
        <end position="803"/>
    </location>
</feature>
<evidence type="ECO:0000313" key="8">
    <source>
        <dbReference type="EMBL" id="ODQ57730.1"/>
    </source>
</evidence>
<name>A0A1E3NXL5_WICAA</name>
<proteinExistence type="predicted"/>
<evidence type="ECO:0000313" key="9">
    <source>
        <dbReference type="Proteomes" id="UP000094112"/>
    </source>
</evidence>
<dbReference type="InterPro" id="IPR044611">
    <property type="entry name" value="E3A/B/C-like"/>
</dbReference>
<organism evidence="8 9">
    <name type="scientific">Wickerhamomyces anomalus (strain ATCC 58044 / CBS 1984 / NCYC 433 / NRRL Y-366-8)</name>
    <name type="common">Yeast</name>
    <name type="synonym">Hansenula anomala</name>
    <dbReference type="NCBI Taxonomy" id="683960"/>
    <lineage>
        <taxon>Eukaryota</taxon>
        <taxon>Fungi</taxon>
        <taxon>Dikarya</taxon>
        <taxon>Ascomycota</taxon>
        <taxon>Saccharomycotina</taxon>
        <taxon>Saccharomycetes</taxon>
        <taxon>Phaffomycetales</taxon>
        <taxon>Wickerhamomycetaceae</taxon>
        <taxon>Wickerhamomyces</taxon>
    </lineage>
</organism>
<dbReference type="AlphaFoldDB" id="A0A1E3NXL5"/>
<dbReference type="GeneID" id="30198248"/>
<dbReference type="InterPro" id="IPR035983">
    <property type="entry name" value="Hect_E3_ubiquitin_ligase"/>
</dbReference>
<dbReference type="PANTHER" id="PTHR45700:SF8">
    <property type="entry name" value="HECT-TYPE E3 UBIQUITIN TRANSFERASE"/>
    <property type="match status" value="1"/>
</dbReference>
<keyword evidence="3" id="KW-0808">Transferase</keyword>
<evidence type="ECO:0000256" key="3">
    <source>
        <dbReference type="ARBA" id="ARBA00022679"/>
    </source>
</evidence>
<dbReference type="Pfam" id="PF00632">
    <property type="entry name" value="HECT"/>
    <property type="match status" value="1"/>
</dbReference>
<dbReference type="STRING" id="683960.A0A1E3NXL5"/>
<sequence length="803" mass="91789">CRCCGSLVKLPESVTKFKCSICQSTITLIDPSSAPNNTTTSSSIISYRSIRRKIKECEKQKHPNHHVTYKPLEDYLDQCFGSFEILNNSFTVRRTTHLSSSSPNINFAEVGDCYKLVMSLPTTRPFLKLLNSAIELLNRPGKSLTKPEDLKWLLILWELPTLRESLYYHKKSVSRLDTPAIRSLSYQIIKKVIGYLSNSDRSSLKYLSSWINHTSNQDYFSSKVELLNLYITFHLTRLLNKCQNSANTKPPYASSLRISSSPTSPVYSEYNESAKLNGTASTPSSSTRRSSYNNNSTVSEPKPTNKDDKPFEFKLKPLHYGNEWHIKTAARLLSVFFVANKRKLPVYSFYNSLVDSVNVKQDFEAWQSMFKTSRNGGANKLFFDLSGLTSNNKSSLTFCQFPFLLSLGAKISILEYEAKRTMERKAEEAFIRALDKKKAMDVHLRIDVRRTHISNDSLRCIKEQAGDLQKALKVHFVGEPGVDVGGLKKEWFSLLTAEIFSQENGMFEYNDESHLCWFAAMPLERNDELYYMVGVVLGLAMYNSTILDLRFPLALYKKLLGKKVDLDDYSELFPQTGLGLSKLLATKEDVSDYGLYFETTYKDLLGNPITKELVPNGSKIPVNLLNRHEYVGKWVNFYMNESIKAQFDSFHTGFHSVIGGNALSLFAPKEIEMIICGDNLNDSKLDVESFRSITKYNGWASPTDANESNIVSWFWEWFGRLSNSQHKKFLQFVTGSDRIPATGIHTMQFKITRMPYYGPHNAIRFPVAHTCFNELCLYEYRSKDELYHKLNWAINESRGFGIR</sequence>
<protein>
    <recommendedName>
        <fullName evidence="2">HECT-type E3 ubiquitin transferase</fullName>
        <ecNumber evidence="2">2.3.2.26</ecNumber>
    </recommendedName>
</protein>
<dbReference type="OrthoDB" id="8068875at2759"/>
<feature type="non-terminal residue" evidence="8">
    <location>
        <position position="803"/>
    </location>
</feature>
<feature type="active site" description="Glycyl thioester intermediate" evidence="5">
    <location>
        <position position="771"/>
    </location>
</feature>